<dbReference type="GO" id="GO:0016791">
    <property type="term" value="F:phosphatase activity"/>
    <property type="evidence" value="ECO:0007669"/>
    <property type="project" value="TreeGrafter"/>
</dbReference>
<reference evidence="3 4" key="1">
    <citation type="submission" date="2018-11" db="EMBL/GenBank/DDBJ databases">
        <title>Paraburkholderia sp. DHOA04, isolated from soil.</title>
        <authorList>
            <person name="Gao Z.-H."/>
            <person name="Qiu L.-H."/>
            <person name="Fu J.-C."/>
        </authorList>
    </citation>
    <scope>NUCLEOTIDE SEQUENCE [LARGE SCALE GENOMIC DNA]</scope>
    <source>
        <strain evidence="3 4">DHOA04</strain>
    </source>
</reference>
<dbReference type="PIRSF" id="PIRSF000883">
    <property type="entry name" value="Pesterase_MJ0912"/>
    <property type="match status" value="1"/>
</dbReference>
<dbReference type="SUPFAM" id="SSF56300">
    <property type="entry name" value="Metallo-dependent phosphatases"/>
    <property type="match status" value="1"/>
</dbReference>
<dbReference type="Gene3D" id="3.60.21.10">
    <property type="match status" value="1"/>
</dbReference>
<dbReference type="InterPro" id="IPR029052">
    <property type="entry name" value="Metallo-depent_PP-like"/>
</dbReference>
<proteinExistence type="inferred from homology"/>
<name>A0A3N6PU95_9BURK</name>
<dbReference type="AlphaFoldDB" id="A0A3N6PU95"/>
<organism evidence="3 4">
    <name type="scientific">Paraburkholderia dinghuensis</name>
    <dbReference type="NCBI Taxonomy" id="2305225"/>
    <lineage>
        <taxon>Bacteria</taxon>
        <taxon>Pseudomonadati</taxon>
        <taxon>Pseudomonadota</taxon>
        <taxon>Betaproteobacteria</taxon>
        <taxon>Burkholderiales</taxon>
        <taxon>Burkholderiaceae</taxon>
        <taxon>Paraburkholderia</taxon>
    </lineage>
</organism>
<dbReference type="Pfam" id="PF12850">
    <property type="entry name" value="Metallophos_2"/>
    <property type="match status" value="1"/>
</dbReference>
<dbReference type="PANTHER" id="PTHR42850:SF2">
    <property type="entry name" value="BLL5683 PROTEIN"/>
    <property type="match status" value="1"/>
</dbReference>
<sequence length="244" mass="26925">MKIAVLSDIHGNLAALDAVLEDIRSAGADLIVNLGDILSGALHPRETADRLMALDFPTIRGNHERQVLTVDRERMRLSDRWALDCLRPDQLAWIAGLPDTLSLDENILLVHGTPKDDLTYFLETVADAGCRKATHDEVKLRAGDTASKLILCGHTHVQRSMKLDDGRLIVNPGSVGLQAYDDDQPFPHRVEMGSPHARYAFVVKTGLDWKVEFRAVEYDWNAASATAQANGRHDSSIALRSGRC</sequence>
<dbReference type="InterPro" id="IPR050126">
    <property type="entry name" value="Ap4A_hydrolase"/>
</dbReference>
<evidence type="ECO:0000313" key="3">
    <source>
        <dbReference type="EMBL" id="RQH05690.1"/>
    </source>
</evidence>
<evidence type="ECO:0000313" key="4">
    <source>
        <dbReference type="Proteomes" id="UP000272778"/>
    </source>
</evidence>
<dbReference type="EMBL" id="RQIS01000009">
    <property type="protein sequence ID" value="RQH05690.1"/>
    <property type="molecule type" value="Genomic_DNA"/>
</dbReference>
<dbReference type="RefSeq" id="WP_124151617.1">
    <property type="nucleotide sequence ID" value="NZ_RQIS01000009.1"/>
</dbReference>
<dbReference type="OrthoDB" id="9813918at2"/>
<keyword evidence="4" id="KW-1185">Reference proteome</keyword>
<dbReference type="GO" id="GO:0005737">
    <property type="term" value="C:cytoplasm"/>
    <property type="evidence" value="ECO:0007669"/>
    <property type="project" value="TreeGrafter"/>
</dbReference>
<evidence type="ECO:0000256" key="1">
    <source>
        <dbReference type="ARBA" id="ARBA00008950"/>
    </source>
</evidence>
<comment type="similarity">
    <text evidence="1">Belongs to the metallophosphoesterase superfamily. YfcE family.</text>
</comment>
<protein>
    <submittedName>
        <fullName evidence="3">Metallophosphoesterase</fullName>
    </submittedName>
</protein>
<accession>A0A3N6PU95</accession>
<gene>
    <name evidence="3" type="ORF">D1Y85_13745</name>
</gene>
<evidence type="ECO:0000259" key="2">
    <source>
        <dbReference type="Pfam" id="PF12850"/>
    </source>
</evidence>
<dbReference type="PANTHER" id="PTHR42850">
    <property type="entry name" value="METALLOPHOSPHOESTERASE"/>
    <property type="match status" value="1"/>
</dbReference>
<dbReference type="InterPro" id="IPR024654">
    <property type="entry name" value="Calcineurin-like_PHP_lpxH"/>
</dbReference>
<dbReference type="InterPro" id="IPR011152">
    <property type="entry name" value="Pesterase_MJ0912"/>
</dbReference>
<comment type="caution">
    <text evidence="3">The sequence shown here is derived from an EMBL/GenBank/DDBJ whole genome shotgun (WGS) entry which is preliminary data.</text>
</comment>
<dbReference type="Proteomes" id="UP000272778">
    <property type="component" value="Unassembled WGS sequence"/>
</dbReference>
<feature type="domain" description="Calcineurin-like phosphoesterase" evidence="2">
    <location>
        <begin position="1"/>
        <end position="179"/>
    </location>
</feature>